<dbReference type="InterPro" id="IPR036691">
    <property type="entry name" value="Endo/exonu/phosph_ase_sf"/>
</dbReference>
<proteinExistence type="predicted"/>
<feature type="non-terminal residue" evidence="1">
    <location>
        <position position="60"/>
    </location>
</feature>
<dbReference type="EMBL" id="UINC01175584">
    <property type="protein sequence ID" value="SVD82274.1"/>
    <property type="molecule type" value="Genomic_DNA"/>
</dbReference>
<organism evidence="1">
    <name type="scientific">marine metagenome</name>
    <dbReference type="NCBI Taxonomy" id="408172"/>
    <lineage>
        <taxon>unclassified sequences</taxon>
        <taxon>metagenomes</taxon>
        <taxon>ecological metagenomes</taxon>
    </lineage>
</organism>
<accession>A0A382YGC4</accession>
<protein>
    <recommendedName>
        <fullName evidence="2">Endonuclease/exonuclease/phosphatase domain-containing protein</fullName>
    </recommendedName>
</protein>
<sequence length="60" mass="6504">MRIGTYNVLGLTGYPPKESGRTLGNPLSEATATHFKGVFQDLGCDILALQEGVTPDQIRR</sequence>
<dbReference type="AlphaFoldDB" id="A0A382YGC4"/>
<evidence type="ECO:0000313" key="1">
    <source>
        <dbReference type="EMBL" id="SVD82274.1"/>
    </source>
</evidence>
<name>A0A382YGC4_9ZZZZ</name>
<dbReference type="SUPFAM" id="SSF56219">
    <property type="entry name" value="DNase I-like"/>
    <property type="match status" value="1"/>
</dbReference>
<gene>
    <name evidence="1" type="ORF">METZ01_LOCUS435128</name>
</gene>
<reference evidence="1" key="1">
    <citation type="submission" date="2018-05" db="EMBL/GenBank/DDBJ databases">
        <authorList>
            <person name="Lanie J.A."/>
            <person name="Ng W.-L."/>
            <person name="Kazmierczak K.M."/>
            <person name="Andrzejewski T.M."/>
            <person name="Davidsen T.M."/>
            <person name="Wayne K.J."/>
            <person name="Tettelin H."/>
            <person name="Glass J.I."/>
            <person name="Rusch D."/>
            <person name="Podicherti R."/>
            <person name="Tsui H.-C.T."/>
            <person name="Winkler M.E."/>
        </authorList>
    </citation>
    <scope>NUCLEOTIDE SEQUENCE</scope>
</reference>
<evidence type="ECO:0008006" key="2">
    <source>
        <dbReference type="Google" id="ProtNLM"/>
    </source>
</evidence>